<sequence>MIKLIQQGSYKLIETRKQTKVLMLDSRKTFAWINAKGIGEILVTSHKRHQTDALLATGSYRIYEVTDEPYLTDLIHMELMVGVGRWQGYLLTSGLPTDAKKRGRVIPTEEIITNTN</sequence>
<dbReference type="STRING" id="1798382.A3D77_06455"/>
<dbReference type="Proteomes" id="UP000176923">
    <property type="component" value="Unassembled WGS sequence"/>
</dbReference>
<gene>
    <name evidence="1" type="ORF">A3D77_06455</name>
</gene>
<name>A0A1F5ZX12_9BACT</name>
<proteinExistence type="predicted"/>
<dbReference type="EMBL" id="MFJL01000006">
    <property type="protein sequence ID" value="OGG16884.1"/>
    <property type="molecule type" value="Genomic_DNA"/>
</dbReference>
<accession>A0A1F5ZX12</accession>
<evidence type="ECO:0000313" key="2">
    <source>
        <dbReference type="Proteomes" id="UP000176923"/>
    </source>
</evidence>
<evidence type="ECO:0000313" key="1">
    <source>
        <dbReference type="EMBL" id="OGG16884.1"/>
    </source>
</evidence>
<protein>
    <submittedName>
        <fullName evidence="1">Uncharacterized protein</fullName>
    </submittedName>
</protein>
<dbReference type="AlphaFoldDB" id="A0A1F5ZX12"/>
<reference evidence="1 2" key="1">
    <citation type="journal article" date="2016" name="Nat. Commun.">
        <title>Thousands of microbial genomes shed light on interconnected biogeochemical processes in an aquifer system.</title>
        <authorList>
            <person name="Anantharaman K."/>
            <person name="Brown C.T."/>
            <person name="Hug L.A."/>
            <person name="Sharon I."/>
            <person name="Castelle C.J."/>
            <person name="Probst A.J."/>
            <person name="Thomas B.C."/>
            <person name="Singh A."/>
            <person name="Wilkins M.J."/>
            <person name="Karaoz U."/>
            <person name="Brodie E.L."/>
            <person name="Williams K.H."/>
            <person name="Hubbard S.S."/>
            <person name="Banfield J.F."/>
        </authorList>
    </citation>
    <scope>NUCLEOTIDE SEQUENCE [LARGE SCALE GENOMIC DNA]</scope>
</reference>
<organism evidence="1 2">
    <name type="scientific">Candidatus Gottesmanbacteria bacterium RIFCSPHIGHO2_02_FULL_39_11</name>
    <dbReference type="NCBI Taxonomy" id="1798382"/>
    <lineage>
        <taxon>Bacteria</taxon>
        <taxon>Candidatus Gottesmaniibacteriota</taxon>
    </lineage>
</organism>
<comment type="caution">
    <text evidence="1">The sequence shown here is derived from an EMBL/GenBank/DDBJ whole genome shotgun (WGS) entry which is preliminary data.</text>
</comment>